<evidence type="ECO:0000313" key="4">
    <source>
        <dbReference type="EMBL" id="KAL2645012.1"/>
    </source>
</evidence>
<dbReference type="Proteomes" id="UP001605036">
    <property type="component" value="Unassembled WGS sequence"/>
</dbReference>
<proteinExistence type="predicted"/>
<organism evidence="4 5">
    <name type="scientific">Riccia fluitans</name>
    <dbReference type="NCBI Taxonomy" id="41844"/>
    <lineage>
        <taxon>Eukaryota</taxon>
        <taxon>Viridiplantae</taxon>
        <taxon>Streptophyta</taxon>
        <taxon>Embryophyta</taxon>
        <taxon>Marchantiophyta</taxon>
        <taxon>Marchantiopsida</taxon>
        <taxon>Marchantiidae</taxon>
        <taxon>Marchantiales</taxon>
        <taxon>Ricciaceae</taxon>
        <taxon>Riccia</taxon>
    </lineage>
</organism>
<evidence type="ECO:0000256" key="3">
    <source>
        <dbReference type="PROSITE-ProRule" id="PRU00023"/>
    </source>
</evidence>
<gene>
    <name evidence="4" type="ORF">R1flu_012599</name>
</gene>
<feature type="repeat" description="ANK" evidence="3">
    <location>
        <begin position="488"/>
        <end position="520"/>
    </location>
</feature>
<dbReference type="Gene3D" id="3.80.10.10">
    <property type="entry name" value="Ribonuclease Inhibitor"/>
    <property type="match status" value="1"/>
</dbReference>
<dbReference type="Pfam" id="PF12796">
    <property type="entry name" value="Ank_2"/>
    <property type="match status" value="1"/>
</dbReference>
<keyword evidence="2 3" id="KW-0040">ANK repeat</keyword>
<dbReference type="InterPro" id="IPR036770">
    <property type="entry name" value="Ankyrin_rpt-contain_sf"/>
</dbReference>
<dbReference type="PROSITE" id="PS50088">
    <property type="entry name" value="ANK_REPEAT"/>
    <property type="match status" value="2"/>
</dbReference>
<evidence type="ECO:0000256" key="1">
    <source>
        <dbReference type="ARBA" id="ARBA00022737"/>
    </source>
</evidence>
<evidence type="ECO:0000313" key="5">
    <source>
        <dbReference type="Proteomes" id="UP001605036"/>
    </source>
</evidence>
<dbReference type="InterPro" id="IPR032675">
    <property type="entry name" value="LRR_dom_sf"/>
</dbReference>
<reference evidence="4 5" key="1">
    <citation type="submission" date="2024-09" db="EMBL/GenBank/DDBJ databases">
        <title>Chromosome-scale assembly of Riccia fluitans.</title>
        <authorList>
            <person name="Paukszto L."/>
            <person name="Sawicki J."/>
            <person name="Karawczyk K."/>
            <person name="Piernik-Szablinska J."/>
            <person name="Szczecinska M."/>
            <person name="Mazdziarz M."/>
        </authorList>
    </citation>
    <scope>NUCLEOTIDE SEQUENCE [LARGE SCALE GENOMIC DNA]</scope>
    <source>
        <strain evidence="4">Rf_01</strain>
        <tissue evidence="4">Aerial parts of the thallus</tissue>
    </source>
</reference>
<dbReference type="PROSITE" id="PS50297">
    <property type="entry name" value="ANK_REP_REGION"/>
    <property type="match status" value="1"/>
</dbReference>
<sequence>MIEPGAGPERGCALQLAFDLFESGEMEESTSVGTLELPRESLGAFTGNQSEEEAANITHLPGVLVADILSRVSSPVDVASAFVASRIFWNVAKTTSFRLKLSSRRSFYGASERAAWTRSVIAGIRRTMCSTQELDLSGWPVSDEGVAELLVDLSSVEHLVLDDCQNLTSFVAGPLSMSIMTGLRALSMQKCVRLGPAVGGILLTATTADNCRLQTLLLSLHRITLLQHTLFESVDGGRGKSLSTYLKLVKDVVSNRPTSSLRILALNNCYNIGPSELATIAEACPSLEIWMLGGSARGLEAQGWTEDLVMPTSALLKAAKLLPRLRILEITSFSRLVFDEVRTKISPGVHVWNFFEKKSVMAAVSLVAHMKGCRMPSFGKESAGVSAEEVVPFPDWCVDANYDQLNDSFAEPCTVESTQESSGCDAWEGWDISTSDILMAVKAGVNCSDNWTGTPLHMASACGDVDRVAKLLFIGASTGARKRSLAVSAVTALIEAAEKGHAEVCRLLLKDGADVLARNSKGETPLYIAAFRGHSAALEVMLAHCHEHGIHWQADHEYVSEFFPSYDDSLSKFFPFE</sequence>
<dbReference type="Gene3D" id="1.25.40.20">
    <property type="entry name" value="Ankyrin repeat-containing domain"/>
    <property type="match status" value="1"/>
</dbReference>
<feature type="repeat" description="ANK" evidence="3">
    <location>
        <begin position="454"/>
        <end position="483"/>
    </location>
</feature>
<accession>A0ABD1ZB35</accession>
<dbReference type="PANTHER" id="PTHR24171">
    <property type="entry name" value="ANKYRIN REPEAT DOMAIN-CONTAINING PROTEIN 39-RELATED"/>
    <property type="match status" value="1"/>
</dbReference>
<comment type="caution">
    <text evidence="4">The sequence shown here is derived from an EMBL/GenBank/DDBJ whole genome shotgun (WGS) entry which is preliminary data.</text>
</comment>
<name>A0ABD1ZB35_9MARC</name>
<evidence type="ECO:0000256" key="2">
    <source>
        <dbReference type="ARBA" id="ARBA00023043"/>
    </source>
</evidence>
<dbReference type="SMART" id="SM00248">
    <property type="entry name" value="ANK"/>
    <property type="match status" value="3"/>
</dbReference>
<dbReference type="SUPFAM" id="SSF48403">
    <property type="entry name" value="Ankyrin repeat"/>
    <property type="match status" value="1"/>
</dbReference>
<dbReference type="InterPro" id="IPR002110">
    <property type="entry name" value="Ankyrin_rpt"/>
</dbReference>
<protein>
    <submittedName>
        <fullName evidence="4">Uncharacterized protein</fullName>
    </submittedName>
</protein>
<dbReference type="AlphaFoldDB" id="A0ABD1ZB35"/>
<keyword evidence="1" id="KW-0677">Repeat</keyword>
<keyword evidence="5" id="KW-1185">Reference proteome</keyword>
<dbReference type="PANTHER" id="PTHR24171:SF9">
    <property type="entry name" value="ANKYRIN REPEAT DOMAIN-CONTAINING PROTEIN 39"/>
    <property type="match status" value="1"/>
</dbReference>
<dbReference type="EMBL" id="JBHFFA010000002">
    <property type="protein sequence ID" value="KAL2645012.1"/>
    <property type="molecule type" value="Genomic_DNA"/>
</dbReference>
<dbReference type="SUPFAM" id="SSF52047">
    <property type="entry name" value="RNI-like"/>
    <property type="match status" value="1"/>
</dbReference>